<feature type="signal peptide" evidence="2">
    <location>
        <begin position="1"/>
        <end position="33"/>
    </location>
</feature>
<dbReference type="EMBL" id="NEVQ01000001">
    <property type="protein sequence ID" value="OZI67472.1"/>
    <property type="molecule type" value="Genomic_DNA"/>
</dbReference>
<dbReference type="RefSeq" id="WP_094823873.1">
    <property type="nucleotide sequence ID" value="NZ_NEVO01000019.1"/>
</dbReference>
<dbReference type="AlphaFoldDB" id="A0A261V1I6"/>
<dbReference type="Proteomes" id="UP000216885">
    <property type="component" value="Unassembled WGS sequence"/>
</dbReference>
<dbReference type="PANTHER" id="PTHR42928:SF5">
    <property type="entry name" value="BLR1237 PROTEIN"/>
    <property type="match status" value="1"/>
</dbReference>
<name>A0A261V1I6_9BORD</name>
<gene>
    <name evidence="3" type="ORF">CAL20_00025</name>
</gene>
<dbReference type="InterPro" id="IPR042100">
    <property type="entry name" value="Bug_dom1"/>
</dbReference>
<evidence type="ECO:0000313" key="4">
    <source>
        <dbReference type="Proteomes" id="UP000216885"/>
    </source>
</evidence>
<dbReference type="CDD" id="cd13578">
    <property type="entry name" value="PBP2_Bug27"/>
    <property type="match status" value="1"/>
</dbReference>
<dbReference type="Pfam" id="PF03401">
    <property type="entry name" value="TctC"/>
    <property type="match status" value="1"/>
</dbReference>
<comment type="similarity">
    <text evidence="1">Belongs to the UPF0065 (bug) family.</text>
</comment>
<comment type="caution">
    <text evidence="3">The sequence shown here is derived from an EMBL/GenBank/DDBJ whole genome shotgun (WGS) entry which is preliminary data.</text>
</comment>
<sequence>MKVSISGLAGKRVAQLSAVGLALATWMMPAAHAADAAYPNKPITLIVGSSPGGSNDVFARAIAKHMGDALKQTVVVENRPSGGGVLANSLVAKAAPDGYTLGMVSSTFTTGAAIRTNLGYDAVKSFTPVAMIAQGPLLITINKDQPFKTIQELVAYARENPGKLNYGTSGIGSINQFSTELFSQSANIKMTHVPYKGMGPATNDLIGGQINVLVASAPSILGQVQSGNVRALAVTTAQRSPVAPELPSLEEAGYKGSATDLWWGILAPANVPADVTERLNNVINEALKSDDMKAFLLKEGAEAAPMSSAAFGKVIADELANWKAVAQKSGIQPE</sequence>
<evidence type="ECO:0000313" key="3">
    <source>
        <dbReference type="EMBL" id="OZI67472.1"/>
    </source>
</evidence>
<evidence type="ECO:0000256" key="1">
    <source>
        <dbReference type="ARBA" id="ARBA00006987"/>
    </source>
</evidence>
<dbReference type="InterPro" id="IPR005064">
    <property type="entry name" value="BUG"/>
</dbReference>
<dbReference type="Gene3D" id="3.40.190.10">
    <property type="entry name" value="Periplasmic binding protein-like II"/>
    <property type="match status" value="1"/>
</dbReference>
<accession>A0A261V1I6</accession>
<keyword evidence="4" id="KW-1185">Reference proteome</keyword>
<evidence type="ECO:0000256" key="2">
    <source>
        <dbReference type="SAM" id="SignalP"/>
    </source>
</evidence>
<reference evidence="3 4" key="1">
    <citation type="submission" date="2017-05" db="EMBL/GenBank/DDBJ databases">
        <title>Complete and WGS of Bordetella genogroups.</title>
        <authorList>
            <person name="Spilker T."/>
            <person name="LiPuma J."/>
        </authorList>
    </citation>
    <scope>NUCLEOTIDE SEQUENCE [LARGE SCALE GENOMIC DNA]</scope>
    <source>
        <strain evidence="3 4">AU9919</strain>
    </source>
</reference>
<keyword evidence="3" id="KW-0675">Receptor</keyword>
<feature type="chain" id="PRO_5012130539" evidence="2">
    <location>
        <begin position="34"/>
        <end position="334"/>
    </location>
</feature>
<protein>
    <submittedName>
        <fullName evidence="3">Receptor</fullName>
    </submittedName>
</protein>
<dbReference type="PIRSF" id="PIRSF017082">
    <property type="entry name" value="YflP"/>
    <property type="match status" value="1"/>
</dbReference>
<organism evidence="3 4">
    <name type="scientific">Bordetella genomosp. 4</name>
    <dbReference type="NCBI Taxonomy" id="463044"/>
    <lineage>
        <taxon>Bacteria</taxon>
        <taxon>Pseudomonadati</taxon>
        <taxon>Pseudomonadota</taxon>
        <taxon>Betaproteobacteria</taxon>
        <taxon>Burkholderiales</taxon>
        <taxon>Alcaligenaceae</taxon>
        <taxon>Bordetella</taxon>
    </lineage>
</organism>
<keyword evidence="2" id="KW-0732">Signal</keyword>
<dbReference type="Gene3D" id="3.40.190.150">
    <property type="entry name" value="Bordetella uptake gene, domain 1"/>
    <property type="match status" value="1"/>
</dbReference>
<dbReference type="SUPFAM" id="SSF53850">
    <property type="entry name" value="Periplasmic binding protein-like II"/>
    <property type="match status" value="1"/>
</dbReference>
<proteinExistence type="inferred from homology"/>
<dbReference type="PANTHER" id="PTHR42928">
    <property type="entry name" value="TRICARBOXYLATE-BINDING PROTEIN"/>
    <property type="match status" value="1"/>
</dbReference>
<dbReference type="OrthoDB" id="8678477at2"/>